<keyword evidence="3" id="KW-1185">Reference proteome</keyword>
<feature type="transmembrane region" description="Helical" evidence="1">
    <location>
        <begin position="257"/>
        <end position="277"/>
    </location>
</feature>
<feature type="transmembrane region" description="Helical" evidence="1">
    <location>
        <begin position="59"/>
        <end position="82"/>
    </location>
</feature>
<dbReference type="RefSeq" id="WP_100671355.1">
    <property type="nucleotide sequence ID" value="NZ_CP022511.1"/>
</dbReference>
<keyword evidence="1" id="KW-0812">Transmembrane</keyword>
<dbReference type="OrthoDB" id="388593at2"/>
<feature type="transmembrane region" description="Helical" evidence="1">
    <location>
        <begin position="94"/>
        <end position="115"/>
    </location>
</feature>
<proteinExistence type="predicted"/>
<sequence>MAINRNYGRSYIPRGFIKFAQILGTAVTALILIMTIYFFSSDEFLASGDPTTVTWSSLIIGIEIYFLWKSIYSAYVIISYLNKASDEEIIANRYILAVLSVGVGGLITPFILTSMPNIETQSSMNPRAFLAKHLGLTMLIGFTLFLVSFISITLSTGITFSELIDTTNEFGLIGFLAITLSIVGFLIGVLGFGLFSRNNSSDLMKEKNLQGYTMQIVGVIFTIIATLELVFLIIMAIFRLIGVIFQSFSYMNRYDGFFKVFAIFLAFSRIGFEIWYVTWVVSMYSKIISGLWSKEQVIKINNFEKVDEARVQQQNA</sequence>
<feature type="transmembrane region" description="Helical" evidence="1">
    <location>
        <begin position="216"/>
        <end position="245"/>
    </location>
</feature>
<protein>
    <submittedName>
        <fullName evidence="2">Uncharacterized protein</fullName>
    </submittedName>
</protein>
<keyword evidence="1" id="KW-1133">Transmembrane helix</keyword>
<dbReference type="AlphaFoldDB" id="A0A2K8P4N8"/>
<evidence type="ECO:0000313" key="2">
    <source>
        <dbReference type="EMBL" id="ATZ21110.1"/>
    </source>
</evidence>
<keyword evidence="1" id="KW-0472">Membrane</keyword>
<dbReference type="KEGG" id="mcol:MCOLE_v1c05990"/>
<dbReference type="Proteomes" id="UP000232221">
    <property type="component" value="Chromosome"/>
</dbReference>
<dbReference type="EMBL" id="CP024968">
    <property type="protein sequence ID" value="ATZ21110.1"/>
    <property type="molecule type" value="Genomic_DNA"/>
</dbReference>
<reference evidence="2 3" key="1">
    <citation type="submission" date="2017-11" db="EMBL/GenBank/DDBJ databases">
        <title>Genome sequence of Mesoplasma coleopterae BARC 779 (ATCC 49583).</title>
        <authorList>
            <person name="Lo W.-S."/>
            <person name="Kuo C.-H."/>
        </authorList>
    </citation>
    <scope>NUCLEOTIDE SEQUENCE [LARGE SCALE GENOMIC DNA]</scope>
    <source>
        <strain evidence="2 3">BARC 779</strain>
    </source>
</reference>
<gene>
    <name evidence="2" type="ORF">MCOLE_v1c05990</name>
</gene>
<evidence type="ECO:0000256" key="1">
    <source>
        <dbReference type="SAM" id="Phobius"/>
    </source>
</evidence>
<name>A0A2K8P4N8_9MOLU</name>
<feature type="transmembrane region" description="Helical" evidence="1">
    <location>
        <begin position="135"/>
        <end position="160"/>
    </location>
</feature>
<feature type="transmembrane region" description="Helical" evidence="1">
    <location>
        <begin position="20"/>
        <end position="39"/>
    </location>
</feature>
<accession>A0A2K8P4N8</accession>
<organism evidence="2 3">
    <name type="scientific">Mesoplasma coleopterae</name>
    <dbReference type="NCBI Taxonomy" id="324078"/>
    <lineage>
        <taxon>Bacteria</taxon>
        <taxon>Bacillati</taxon>
        <taxon>Mycoplasmatota</taxon>
        <taxon>Mollicutes</taxon>
        <taxon>Entomoplasmatales</taxon>
        <taxon>Entomoplasmataceae</taxon>
        <taxon>Mesoplasma</taxon>
    </lineage>
</organism>
<feature type="transmembrane region" description="Helical" evidence="1">
    <location>
        <begin position="172"/>
        <end position="196"/>
    </location>
</feature>
<evidence type="ECO:0000313" key="3">
    <source>
        <dbReference type="Proteomes" id="UP000232221"/>
    </source>
</evidence>